<evidence type="ECO:0000313" key="1">
    <source>
        <dbReference type="Proteomes" id="UP000046392"/>
    </source>
</evidence>
<accession>A0A0N5BQC6</accession>
<reference evidence="2" key="1">
    <citation type="submission" date="2017-02" db="UniProtKB">
        <authorList>
            <consortium name="WormBaseParasite"/>
        </authorList>
    </citation>
    <scope>IDENTIFICATION</scope>
</reference>
<dbReference type="Gene3D" id="3.10.450.10">
    <property type="match status" value="1"/>
</dbReference>
<dbReference type="WBParaSite" id="SPAL_0000809100.1">
    <property type="protein sequence ID" value="SPAL_0000809100.1"/>
    <property type="gene ID" value="SPAL_0000809100"/>
</dbReference>
<evidence type="ECO:0000313" key="2">
    <source>
        <dbReference type="WBParaSite" id="SPAL_0000809100.1"/>
    </source>
</evidence>
<name>A0A0N5BQC6_STREA</name>
<dbReference type="Proteomes" id="UP000046392">
    <property type="component" value="Unplaced"/>
</dbReference>
<protein>
    <submittedName>
        <fullName evidence="2">Cystatin domain-containing protein</fullName>
    </submittedName>
</protein>
<proteinExistence type="predicted"/>
<sequence length="90" mass="10368">MIQNFGKKSVEKYNKENDKNNRFVGVKKARKEFNGQHIHYELLVSTKKGDCTIKNEGDCSENLESDVFESPKKPNNVILEVQKEGQCAEY</sequence>
<organism evidence="1 2">
    <name type="scientific">Strongyloides papillosus</name>
    <name type="common">Intestinal threadworm</name>
    <dbReference type="NCBI Taxonomy" id="174720"/>
    <lineage>
        <taxon>Eukaryota</taxon>
        <taxon>Metazoa</taxon>
        <taxon>Ecdysozoa</taxon>
        <taxon>Nematoda</taxon>
        <taxon>Chromadorea</taxon>
        <taxon>Rhabditida</taxon>
        <taxon>Tylenchina</taxon>
        <taxon>Panagrolaimomorpha</taxon>
        <taxon>Strongyloidoidea</taxon>
        <taxon>Strongyloididae</taxon>
        <taxon>Strongyloides</taxon>
    </lineage>
</organism>
<keyword evidence="1" id="KW-1185">Reference proteome</keyword>
<dbReference type="AlphaFoldDB" id="A0A0N5BQC6"/>